<evidence type="ECO:0000256" key="5">
    <source>
        <dbReference type="ARBA" id="ARBA00022723"/>
    </source>
</evidence>
<dbReference type="Gene3D" id="3.40.630.10">
    <property type="entry name" value="Zn peptidases"/>
    <property type="match status" value="1"/>
</dbReference>
<dbReference type="GO" id="GO:0004177">
    <property type="term" value="F:aminopeptidase activity"/>
    <property type="evidence" value="ECO:0007669"/>
    <property type="project" value="UniProtKB-KW"/>
</dbReference>
<dbReference type="EMBL" id="FUYN01000003">
    <property type="protein sequence ID" value="SKB50146.1"/>
    <property type="molecule type" value="Genomic_DNA"/>
</dbReference>
<dbReference type="CDD" id="cd05658">
    <property type="entry name" value="M18_DAP"/>
    <property type="match status" value="1"/>
</dbReference>
<dbReference type="EC" id="3.4.11.-" evidence="10"/>
<dbReference type="Pfam" id="PF02127">
    <property type="entry name" value="Peptidase_M18"/>
    <property type="match status" value="1"/>
</dbReference>
<comment type="cofactor">
    <cofactor evidence="1 10">
        <name>Zn(2+)</name>
        <dbReference type="ChEBI" id="CHEBI:29105"/>
    </cofactor>
</comment>
<accession>A0A1T5BSH7</accession>
<evidence type="ECO:0000256" key="9">
    <source>
        <dbReference type="RuleBase" id="RU004386"/>
    </source>
</evidence>
<evidence type="ECO:0000256" key="3">
    <source>
        <dbReference type="ARBA" id="ARBA00022438"/>
    </source>
</evidence>
<proteinExistence type="inferred from homology"/>
<dbReference type="SUPFAM" id="SSF101821">
    <property type="entry name" value="Aminopeptidase/glucanase lid domain"/>
    <property type="match status" value="1"/>
</dbReference>
<gene>
    <name evidence="11" type="ORF">SAMN02745120_1840</name>
</gene>
<reference evidence="12" key="1">
    <citation type="submission" date="2017-02" db="EMBL/GenBank/DDBJ databases">
        <authorList>
            <person name="Varghese N."/>
            <person name="Submissions S."/>
        </authorList>
    </citation>
    <scope>NUCLEOTIDE SEQUENCE [LARGE SCALE GENOMIC DNA]</scope>
    <source>
        <strain evidence="12">ATCC 35199</strain>
    </source>
</reference>
<dbReference type="Proteomes" id="UP000243406">
    <property type="component" value="Unassembled WGS sequence"/>
</dbReference>
<comment type="similarity">
    <text evidence="2 9">Belongs to the peptidase M18 family.</text>
</comment>
<keyword evidence="4 9" id="KW-0645">Protease</keyword>
<dbReference type="PANTHER" id="PTHR28570">
    <property type="entry name" value="ASPARTYL AMINOPEPTIDASE"/>
    <property type="match status" value="1"/>
</dbReference>
<name>A0A1T5BSH7_9FIRM</name>
<evidence type="ECO:0000256" key="1">
    <source>
        <dbReference type="ARBA" id="ARBA00001947"/>
    </source>
</evidence>
<evidence type="ECO:0000256" key="7">
    <source>
        <dbReference type="ARBA" id="ARBA00022833"/>
    </source>
</evidence>
<sequence length="426" mass="47342">MEKKAVALDMMKFLDASKTPYHAVKISVEKLKEAGFKRLNLNKKFEVKEGKGYYIEYGTALIAFRVHTKTDGYQIIGSHTDSPAMMIKPKAVIKDNGYVKLNTEIYGGPILNTWMDRPLSLGGRVLLRSGKSMEPTEVLIDFEKPVAIIPNLAIHLNRDVNKGIELNKQKDMLPLVSLSGDFIGEDHLIHKIAEYLSIEKQGILDYELYVYDPQPSSFVGFNDEFISAPRIDNLSMLHASLKALIEAEKGTGIKMVVSFDNEEVGSMSRLGADSTILADALERIDLALGLNKEEHMINIDKSFMISADMAHAVHPNSPEKHDPTNRPKLNAGPVIKLSANKRYTTDGYSSAVFKNLCEEASAPYQTFVNPSDQVGGSTIGPISSSHLSIKSIDIGNPMLSMHSIRELCGSDDQYYLTKIFYKFFTV</sequence>
<dbReference type="GO" id="GO:0008270">
    <property type="term" value="F:zinc ion binding"/>
    <property type="evidence" value="ECO:0007669"/>
    <property type="project" value="InterPro"/>
</dbReference>
<keyword evidence="12" id="KW-1185">Reference proteome</keyword>
<evidence type="ECO:0000256" key="2">
    <source>
        <dbReference type="ARBA" id="ARBA00008290"/>
    </source>
</evidence>
<evidence type="ECO:0000313" key="12">
    <source>
        <dbReference type="Proteomes" id="UP000243406"/>
    </source>
</evidence>
<dbReference type="PANTHER" id="PTHR28570:SF3">
    <property type="entry name" value="ASPARTYL AMINOPEPTIDASE"/>
    <property type="match status" value="1"/>
</dbReference>
<keyword evidence="5 9" id="KW-0479">Metal-binding</keyword>
<keyword evidence="8 9" id="KW-0482">Metalloprotease</keyword>
<keyword evidence="7 9" id="KW-0862">Zinc</keyword>
<dbReference type="InterPro" id="IPR023358">
    <property type="entry name" value="Peptidase_M18_dom2"/>
</dbReference>
<evidence type="ECO:0000256" key="10">
    <source>
        <dbReference type="RuleBase" id="RU004387"/>
    </source>
</evidence>
<dbReference type="InterPro" id="IPR001948">
    <property type="entry name" value="Peptidase_M18"/>
</dbReference>
<dbReference type="GO" id="GO:0005737">
    <property type="term" value="C:cytoplasm"/>
    <property type="evidence" value="ECO:0007669"/>
    <property type="project" value="UniProtKB-ARBA"/>
</dbReference>
<organism evidence="11 12">
    <name type="scientific">Acetoanaerobium noterae</name>
    <dbReference type="NCBI Taxonomy" id="745369"/>
    <lineage>
        <taxon>Bacteria</taxon>
        <taxon>Bacillati</taxon>
        <taxon>Bacillota</taxon>
        <taxon>Clostridia</taxon>
        <taxon>Peptostreptococcales</taxon>
        <taxon>Filifactoraceae</taxon>
        <taxon>Acetoanaerobium</taxon>
    </lineage>
</organism>
<evidence type="ECO:0000313" key="11">
    <source>
        <dbReference type="EMBL" id="SKB50146.1"/>
    </source>
</evidence>
<dbReference type="GO" id="GO:0006508">
    <property type="term" value="P:proteolysis"/>
    <property type="evidence" value="ECO:0007669"/>
    <property type="project" value="UniProtKB-KW"/>
</dbReference>
<evidence type="ECO:0000256" key="4">
    <source>
        <dbReference type="ARBA" id="ARBA00022670"/>
    </source>
</evidence>
<dbReference type="SUPFAM" id="SSF53187">
    <property type="entry name" value="Zn-dependent exopeptidases"/>
    <property type="match status" value="1"/>
</dbReference>
<dbReference type="Gene3D" id="2.30.250.10">
    <property type="entry name" value="Aminopeptidase i, Domain 2"/>
    <property type="match status" value="1"/>
</dbReference>
<dbReference type="NCBIfam" id="NF002759">
    <property type="entry name" value="PRK02813.1"/>
    <property type="match status" value="1"/>
</dbReference>
<dbReference type="AlphaFoldDB" id="A0A1T5BSH7"/>
<dbReference type="GO" id="GO:0008237">
    <property type="term" value="F:metallopeptidase activity"/>
    <property type="evidence" value="ECO:0007669"/>
    <property type="project" value="UniProtKB-KW"/>
</dbReference>
<keyword evidence="6 9" id="KW-0378">Hydrolase</keyword>
<keyword evidence="3 9" id="KW-0031">Aminopeptidase</keyword>
<dbReference type="PRINTS" id="PR00932">
    <property type="entry name" value="AMINO1PTASE"/>
</dbReference>
<dbReference type="RefSeq" id="WP_013360775.1">
    <property type="nucleotide sequence ID" value="NZ_FUYN01000003.1"/>
</dbReference>
<protein>
    <recommendedName>
        <fullName evidence="10">M18 family aminopeptidase</fullName>
        <ecNumber evidence="10">3.4.11.-</ecNumber>
    </recommendedName>
</protein>
<evidence type="ECO:0000256" key="8">
    <source>
        <dbReference type="ARBA" id="ARBA00023049"/>
    </source>
</evidence>
<evidence type="ECO:0000256" key="6">
    <source>
        <dbReference type="ARBA" id="ARBA00022801"/>
    </source>
</evidence>
<dbReference type="OrthoDB" id="9764268at2"/>